<evidence type="ECO:0000259" key="1">
    <source>
        <dbReference type="Pfam" id="PF10566"/>
    </source>
</evidence>
<feature type="domain" description="Glycosyl-hydrolase 97 N-terminal" evidence="2">
    <location>
        <begin position="2"/>
        <end position="246"/>
    </location>
</feature>
<evidence type="ECO:0000259" key="2">
    <source>
        <dbReference type="Pfam" id="PF14508"/>
    </source>
</evidence>
<dbReference type="InterPro" id="IPR014718">
    <property type="entry name" value="GH-type_carb-bd"/>
</dbReference>
<reference evidence="4 5" key="1">
    <citation type="submission" date="2019-02" db="EMBL/GenBank/DDBJ databases">
        <title>Deep-cultivation of Planctomycetes and their phenomic and genomic characterization uncovers novel biology.</title>
        <authorList>
            <person name="Wiegand S."/>
            <person name="Jogler M."/>
            <person name="Boedeker C."/>
            <person name="Pinto D."/>
            <person name="Vollmers J."/>
            <person name="Rivas-Marin E."/>
            <person name="Kohn T."/>
            <person name="Peeters S.H."/>
            <person name="Heuer A."/>
            <person name="Rast P."/>
            <person name="Oberbeckmann S."/>
            <person name="Bunk B."/>
            <person name="Jeske O."/>
            <person name="Meyerdierks A."/>
            <person name="Storesund J.E."/>
            <person name="Kallscheuer N."/>
            <person name="Luecker S."/>
            <person name="Lage O.M."/>
            <person name="Pohl T."/>
            <person name="Merkel B.J."/>
            <person name="Hornburger P."/>
            <person name="Mueller R.-W."/>
            <person name="Bruemmer F."/>
            <person name="Labrenz M."/>
            <person name="Spormann A.M."/>
            <person name="Op Den Camp H."/>
            <person name="Overmann J."/>
            <person name="Amann R."/>
            <person name="Jetten M.S.M."/>
            <person name="Mascher T."/>
            <person name="Medema M.H."/>
            <person name="Devos D.P."/>
            <person name="Kaster A.-K."/>
            <person name="Ovreas L."/>
            <person name="Rohde M."/>
            <person name="Galperin M.Y."/>
            <person name="Jogler C."/>
        </authorList>
    </citation>
    <scope>NUCLEOTIDE SEQUENCE [LARGE SCALE GENOMIC DNA]</scope>
    <source>
        <strain evidence="4 5">CA13</strain>
    </source>
</reference>
<dbReference type="SUPFAM" id="SSF51445">
    <property type="entry name" value="(Trans)glycosidases"/>
    <property type="match status" value="1"/>
</dbReference>
<dbReference type="InterPro" id="IPR017853">
    <property type="entry name" value="GH"/>
</dbReference>
<dbReference type="AlphaFoldDB" id="A0A5C5ZC95"/>
<dbReference type="Gene3D" id="3.20.20.70">
    <property type="entry name" value="Aldolase class I"/>
    <property type="match status" value="1"/>
</dbReference>
<gene>
    <name evidence="4" type="ORF">CA13_59190</name>
</gene>
<evidence type="ECO:0000313" key="5">
    <source>
        <dbReference type="Proteomes" id="UP000315010"/>
    </source>
</evidence>
<dbReference type="PANTHER" id="PTHR35803:SF3">
    <property type="entry name" value="ALPHA-GLUCOSIDASE"/>
    <property type="match status" value="1"/>
</dbReference>
<dbReference type="Pfam" id="PF14509">
    <property type="entry name" value="GH97_C"/>
    <property type="match status" value="1"/>
</dbReference>
<keyword evidence="5" id="KW-1185">Reference proteome</keyword>
<dbReference type="PANTHER" id="PTHR35803">
    <property type="entry name" value="GLUCAN 1,4-ALPHA-GLUCOSIDASE SUSB-RELATED"/>
    <property type="match status" value="1"/>
</dbReference>
<name>A0A5C5ZC95_9BACT</name>
<dbReference type="Gene3D" id="2.70.98.10">
    <property type="match status" value="1"/>
</dbReference>
<evidence type="ECO:0000259" key="3">
    <source>
        <dbReference type="Pfam" id="PF14509"/>
    </source>
</evidence>
<dbReference type="Pfam" id="PF14508">
    <property type="entry name" value="GH97_N"/>
    <property type="match status" value="1"/>
</dbReference>
<dbReference type="InterPro" id="IPR029486">
    <property type="entry name" value="GH97_N"/>
</dbReference>
<dbReference type="GO" id="GO:0004557">
    <property type="term" value="F:alpha-galactosidase activity"/>
    <property type="evidence" value="ECO:0007669"/>
    <property type="project" value="UniProtKB-EC"/>
</dbReference>
<dbReference type="Pfam" id="PF10566">
    <property type="entry name" value="Glyco_hydro_97"/>
    <property type="match status" value="1"/>
</dbReference>
<dbReference type="Proteomes" id="UP000315010">
    <property type="component" value="Unassembled WGS sequence"/>
</dbReference>
<feature type="domain" description="Glycosyl-hydrolase 97 catalytic" evidence="1">
    <location>
        <begin position="265"/>
        <end position="415"/>
    </location>
</feature>
<dbReference type="InterPro" id="IPR029483">
    <property type="entry name" value="GH97_C"/>
</dbReference>
<evidence type="ECO:0000313" key="4">
    <source>
        <dbReference type="EMBL" id="TWT84441.1"/>
    </source>
</evidence>
<feature type="domain" description="Glycosyl-hydrolase 97 C-terminal oligomerisation" evidence="3">
    <location>
        <begin position="512"/>
        <end position="607"/>
    </location>
</feature>
<sequence length="611" mass="68369">MKSPDGQLVAQIDVNKNGSATNLLNYSVTWKGRPVLAASQLGLEIDGMVKADGLRIVDVQTRTVDQTWKTVCGERSEVRDHYNEATLHLQTVGNSLYKLSITFRAFDEGFAFRYTVPEQANLKKFNIRRERSEFRFTDDHKTWPVYNAQGDYQEARLSEVKSGCERPLTIQADDDLFVAIGEAGLVDYARMKFGPIENTSTGLVSELHSPVEAMLPLDTPWRFILLADRAGGLLERNYMVLNLNEPCAIKDTSWIKPGKVIREVTLTTDGGKALVDFAVRRGLQYIHFDAGWYGHEYDDASDATTITVDPKRSKGPLALQEVIAYAKERGIGVIVYVNRRALEKQLDEILPLYESWGIAGVKYGFVNVGSQNWTTWLHDAIRKAADHHLMVDVHDEYRPTGYERTYPNLMTAEGIAGDETSPENSNTLTILFSRLLCGPADNTVCYFDARVDRNATHAYQLAKALCIYSPWQYLYWYDRPASAPSKTGGAGGGNQVIDEAPELEFFDVLPTSWDETRVIHGEIGKYAVIARRHGDNWYVGAMNSGKDRTLSLPLDFLKPATTYTAHRYIDDPTVDTRTKVRVTTTDVTNSSVIQLSLPAQGGEAIRIVPST</sequence>
<accession>A0A5C5ZC95</accession>
<protein>
    <submittedName>
        <fullName evidence="4">Retaining alpha-galactosidase</fullName>
        <ecNumber evidence="4">3.2.1.22</ecNumber>
    </submittedName>
</protein>
<dbReference type="EMBL" id="SJPJ01000001">
    <property type="protein sequence ID" value="TWT84441.1"/>
    <property type="molecule type" value="Genomic_DNA"/>
</dbReference>
<proteinExistence type="predicted"/>
<organism evidence="4 5">
    <name type="scientific">Novipirellula herctigrandis</name>
    <dbReference type="NCBI Taxonomy" id="2527986"/>
    <lineage>
        <taxon>Bacteria</taxon>
        <taxon>Pseudomonadati</taxon>
        <taxon>Planctomycetota</taxon>
        <taxon>Planctomycetia</taxon>
        <taxon>Pirellulales</taxon>
        <taxon>Pirellulaceae</taxon>
        <taxon>Novipirellula</taxon>
    </lineage>
</organism>
<dbReference type="InterPro" id="IPR052720">
    <property type="entry name" value="Glycosyl_hydrolase_97"/>
</dbReference>
<keyword evidence="4" id="KW-0378">Hydrolase</keyword>
<keyword evidence="4" id="KW-0326">Glycosidase</keyword>
<comment type="caution">
    <text evidence="4">The sequence shown here is derived from an EMBL/GenBank/DDBJ whole genome shotgun (WGS) entry which is preliminary data.</text>
</comment>
<dbReference type="InterPro" id="IPR013785">
    <property type="entry name" value="Aldolase_TIM"/>
</dbReference>
<dbReference type="GO" id="GO:0030246">
    <property type="term" value="F:carbohydrate binding"/>
    <property type="evidence" value="ECO:0007669"/>
    <property type="project" value="InterPro"/>
</dbReference>
<dbReference type="EC" id="3.2.1.22" evidence="4"/>
<dbReference type="InterPro" id="IPR019563">
    <property type="entry name" value="GH97_catalytic"/>
</dbReference>